<dbReference type="InterPro" id="IPR024229">
    <property type="entry name" value="DUF3781"/>
</dbReference>
<dbReference type="RefSeq" id="WP_057745101.1">
    <property type="nucleotide sequence ID" value="NZ_AZEF01000030.1"/>
</dbReference>
<organism evidence="1 2">
    <name type="scientific">Liquorilactobacillus capillatus DSM 19910</name>
    <dbReference type="NCBI Taxonomy" id="1423731"/>
    <lineage>
        <taxon>Bacteria</taxon>
        <taxon>Bacillati</taxon>
        <taxon>Bacillota</taxon>
        <taxon>Bacilli</taxon>
        <taxon>Lactobacillales</taxon>
        <taxon>Lactobacillaceae</taxon>
        <taxon>Liquorilactobacillus</taxon>
    </lineage>
</organism>
<gene>
    <name evidence="1" type="ORF">FC81_GL001587</name>
</gene>
<dbReference type="PATRIC" id="fig|1423731.3.peg.1628"/>
<dbReference type="STRING" id="1423731.FC81_GL001587"/>
<sequence>MIAENLCYTKLVYQRINKKLAGKYTKTEIKILLREPVLEATQMIHKGKNFYIYNNQRGIRITVNVNNYRVITVDKWVKVKSY</sequence>
<dbReference type="Pfam" id="PF12636">
    <property type="entry name" value="DUF3781"/>
    <property type="match status" value="1"/>
</dbReference>
<name>A0A0R1M087_9LACO</name>
<dbReference type="Proteomes" id="UP000051621">
    <property type="component" value="Unassembled WGS sequence"/>
</dbReference>
<evidence type="ECO:0008006" key="3">
    <source>
        <dbReference type="Google" id="ProtNLM"/>
    </source>
</evidence>
<protein>
    <recommendedName>
        <fullName evidence="3">DUF3781 domain-containing protein</fullName>
    </recommendedName>
</protein>
<accession>A0A0R1M087</accession>
<proteinExistence type="predicted"/>
<evidence type="ECO:0000313" key="1">
    <source>
        <dbReference type="EMBL" id="KRL00985.1"/>
    </source>
</evidence>
<comment type="caution">
    <text evidence="1">The sequence shown here is derived from an EMBL/GenBank/DDBJ whole genome shotgun (WGS) entry which is preliminary data.</text>
</comment>
<reference evidence="1 2" key="1">
    <citation type="journal article" date="2015" name="Genome Announc.">
        <title>Expanding the biotechnology potential of lactobacilli through comparative genomics of 213 strains and associated genera.</title>
        <authorList>
            <person name="Sun Z."/>
            <person name="Harris H.M."/>
            <person name="McCann A."/>
            <person name="Guo C."/>
            <person name="Argimon S."/>
            <person name="Zhang W."/>
            <person name="Yang X."/>
            <person name="Jeffery I.B."/>
            <person name="Cooney J.C."/>
            <person name="Kagawa T.F."/>
            <person name="Liu W."/>
            <person name="Song Y."/>
            <person name="Salvetti E."/>
            <person name="Wrobel A."/>
            <person name="Rasinkangas P."/>
            <person name="Parkhill J."/>
            <person name="Rea M.C."/>
            <person name="O'Sullivan O."/>
            <person name="Ritari J."/>
            <person name="Douillard F.P."/>
            <person name="Paul Ross R."/>
            <person name="Yang R."/>
            <person name="Briner A.E."/>
            <person name="Felis G.E."/>
            <person name="de Vos W.M."/>
            <person name="Barrangou R."/>
            <person name="Klaenhammer T.R."/>
            <person name="Caufield P.W."/>
            <person name="Cui Y."/>
            <person name="Zhang H."/>
            <person name="O'Toole P.W."/>
        </authorList>
    </citation>
    <scope>NUCLEOTIDE SEQUENCE [LARGE SCALE GENOMIC DNA]</scope>
    <source>
        <strain evidence="1 2">DSM 19910</strain>
    </source>
</reference>
<dbReference type="EMBL" id="AZEF01000030">
    <property type="protein sequence ID" value="KRL00985.1"/>
    <property type="molecule type" value="Genomic_DNA"/>
</dbReference>
<dbReference type="AlphaFoldDB" id="A0A0R1M087"/>
<keyword evidence="2" id="KW-1185">Reference proteome</keyword>
<evidence type="ECO:0000313" key="2">
    <source>
        <dbReference type="Proteomes" id="UP000051621"/>
    </source>
</evidence>
<dbReference type="OrthoDB" id="1093942at2"/>